<reference evidence="3" key="1">
    <citation type="journal article" date="2017" name="Biotechnol. Biofuels">
        <title>Evaluation of environmental bacterial communities as a factor affecting the growth of duckweed Lemna minor.</title>
        <authorList>
            <person name="Ishizawa H."/>
            <person name="Kuroda M."/>
            <person name="Morikawa M."/>
            <person name="Ike M."/>
        </authorList>
    </citation>
    <scope>NUCLEOTIDE SEQUENCE [LARGE SCALE GENOMIC DNA]</scope>
    <source>
        <strain evidence="3">H3</strain>
    </source>
</reference>
<feature type="compositionally biased region" description="Low complexity" evidence="1">
    <location>
        <begin position="459"/>
        <end position="516"/>
    </location>
</feature>
<gene>
    <name evidence="2" type="ORF">DLM_3399</name>
</gene>
<evidence type="ECO:0008006" key="4">
    <source>
        <dbReference type="Google" id="ProtNLM"/>
    </source>
</evidence>
<evidence type="ECO:0000256" key="1">
    <source>
        <dbReference type="SAM" id="MobiDB-lite"/>
    </source>
</evidence>
<sequence length="554" mass="59019">MKAIKISAALLGLAVVGWCGIAPGIVGMRYEEKMRGDFATMSDKAGGSMLSLQQFDRGWFSSTAKVHLKLPIGGQMQVLQLDYKIKQLPLPFMRWSRTDISFTPLDEQGKPGIPLPLTLQSIRNTNGSNDSHLTGHDVIVNNAAGTFTFSIEGSAHTRKGEPVSFDLTLPKFSFQAASTGSNGLAVRLNDLKLNGKLSTFNTPDVPWTSQLEQQMGEVTVLAGSTPLFQFGPSHMTIKLDDKGGNFDLSYLTHLNTLKMSLPGQQPLELDNIDMDYSYGNLNKRALIAWQADSVALASRADLRNNPAAMQQESMALLTKHMGALLAQSPSFNLQRLSMHMPKGSIQGSFSIGFDGSGVKPADITLPWLATQGQQRSTLQASLAVERTLLDALAPSAQAKAQAEMMLTQWQTQGLIKNDGKVISTKLLFDRTGVKANGQPLNLPGLMSGMNSRPAPSAPAPEAAPAMPPAAGQSSTAPAAASKTTSPAASMPPANTAPAPAAAPAAAATTLATATAPETKTGSRHTQLPGPRLDLRYCLRQHSDLAIMRCANHSR</sequence>
<evidence type="ECO:0000313" key="3">
    <source>
        <dbReference type="Proteomes" id="UP000198290"/>
    </source>
</evidence>
<reference evidence="2 3" key="2">
    <citation type="journal article" date="2017" name="Genome Announc.">
        <title>Draft genome sequence of Aquitalea magnusonii strain H3, a plant growth-promoting bacterium of duckweed Lemna minor.</title>
        <authorList>
            <person name="Ishizawa H."/>
            <person name="Kuroda M."/>
            <person name="Ike M."/>
        </authorList>
    </citation>
    <scope>NUCLEOTIDE SEQUENCE [LARGE SCALE GENOMIC DNA]</scope>
    <source>
        <strain evidence="2 3">H3</strain>
    </source>
</reference>
<accession>A0A3G9GK12</accession>
<dbReference type="Proteomes" id="UP000198290">
    <property type="component" value="Chromosome"/>
</dbReference>
<name>A0A3G9GK12_9NEIS</name>
<feature type="region of interest" description="Disordered" evidence="1">
    <location>
        <begin position="437"/>
        <end position="529"/>
    </location>
</feature>
<organism evidence="2 3">
    <name type="scientific">Aquitalea magnusonii</name>
    <dbReference type="NCBI Taxonomy" id="332411"/>
    <lineage>
        <taxon>Bacteria</taxon>
        <taxon>Pseudomonadati</taxon>
        <taxon>Pseudomonadota</taxon>
        <taxon>Betaproteobacteria</taxon>
        <taxon>Neisseriales</taxon>
        <taxon>Chromobacteriaceae</taxon>
        <taxon>Aquitalea</taxon>
    </lineage>
</organism>
<dbReference type="AlphaFoldDB" id="A0A3G9GK12"/>
<evidence type="ECO:0000313" key="2">
    <source>
        <dbReference type="EMBL" id="BBF86989.1"/>
    </source>
</evidence>
<protein>
    <recommendedName>
        <fullName evidence="4">DUF945 domain-containing protein</fullName>
    </recommendedName>
</protein>
<dbReference type="InterPro" id="IPR010352">
    <property type="entry name" value="DUF945"/>
</dbReference>
<dbReference type="KEGG" id="amah:DLM_3399"/>
<dbReference type="Pfam" id="PF06097">
    <property type="entry name" value="DUF945"/>
    <property type="match status" value="1"/>
</dbReference>
<reference evidence="3" key="3">
    <citation type="journal article" date="2017" name="Plant Physiol. Biochem.">
        <title>Differential oxidative and antioxidative response of duckweed Lemna minor toward plant growth promoting/inhibiting bacteria.</title>
        <authorList>
            <person name="Ishizawa H."/>
            <person name="Kuroda M."/>
            <person name="Morikawa M."/>
            <person name="Ike M."/>
        </authorList>
    </citation>
    <scope>NUCLEOTIDE SEQUENCE [LARGE SCALE GENOMIC DNA]</scope>
    <source>
        <strain evidence="3">H3</strain>
    </source>
</reference>
<keyword evidence="3" id="KW-1185">Reference proteome</keyword>
<dbReference type="EMBL" id="AP018823">
    <property type="protein sequence ID" value="BBF86989.1"/>
    <property type="molecule type" value="Genomic_DNA"/>
</dbReference>
<proteinExistence type="predicted"/>
<dbReference type="RefSeq" id="WP_167467146.1">
    <property type="nucleotide sequence ID" value="NZ_AP018823.1"/>
</dbReference>